<accession>A0A448X156</accession>
<organism evidence="1 2">
    <name type="scientific">Protopolystoma xenopodis</name>
    <dbReference type="NCBI Taxonomy" id="117903"/>
    <lineage>
        <taxon>Eukaryota</taxon>
        <taxon>Metazoa</taxon>
        <taxon>Spiralia</taxon>
        <taxon>Lophotrochozoa</taxon>
        <taxon>Platyhelminthes</taxon>
        <taxon>Monogenea</taxon>
        <taxon>Polyopisthocotylea</taxon>
        <taxon>Polystomatidea</taxon>
        <taxon>Polystomatidae</taxon>
        <taxon>Protopolystoma</taxon>
    </lineage>
</organism>
<proteinExistence type="predicted"/>
<dbReference type="EMBL" id="CAAALY010072494">
    <property type="protein sequence ID" value="VEL25238.1"/>
    <property type="molecule type" value="Genomic_DNA"/>
</dbReference>
<name>A0A448X156_9PLAT</name>
<evidence type="ECO:0000313" key="2">
    <source>
        <dbReference type="Proteomes" id="UP000784294"/>
    </source>
</evidence>
<evidence type="ECO:0000313" key="1">
    <source>
        <dbReference type="EMBL" id="VEL25238.1"/>
    </source>
</evidence>
<comment type="caution">
    <text evidence="1">The sequence shown here is derived from an EMBL/GenBank/DDBJ whole genome shotgun (WGS) entry which is preliminary data.</text>
</comment>
<keyword evidence="2" id="KW-1185">Reference proteome</keyword>
<protein>
    <submittedName>
        <fullName evidence="1">Uncharacterized protein</fullName>
    </submittedName>
</protein>
<dbReference type="Proteomes" id="UP000784294">
    <property type="component" value="Unassembled WGS sequence"/>
</dbReference>
<gene>
    <name evidence="1" type="ORF">PXEA_LOCUS18678</name>
</gene>
<reference evidence="1" key="1">
    <citation type="submission" date="2018-11" db="EMBL/GenBank/DDBJ databases">
        <authorList>
            <consortium name="Pathogen Informatics"/>
        </authorList>
    </citation>
    <scope>NUCLEOTIDE SEQUENCE</scope>
</reference>
<sequence length="92" mass="9834">MLITTGLLQTLAGHLLPNCLYVLKAVKTVDLLGPGAPASPPSLEGPAELYRAGPLAREPLGRQERGSCGCTKDRDQSHHDCDGCLKRVKSRN</sequence>
<dbReference type="AlphaFoldDB" id="A0A448X156"/>